<feature type="domain" description="Histidine kinase" evidence="6">
    <location>
        <begin position="346"/>
        <end position="582"/>
    </location>
</feature>
<dbReference type="CDD" id="cd00156">
    <property type="entry name" value="REC"/>
    <property type="match status" value="1"/>
</dbReference>
<evidence type="ECO:0000313" key="9">
    <source>
        <dbReference type="Proteomes" id="UP000515220"/>
    </source>
</evidence>
<evidence type="ECO:0000259" key="6">
    <source>
        <dbReference type="PROSITE" id="PS50109"/>
    </source>
</evidence>
<organism evidence="8 9">
    <name type="scientific">Acetobacter aceti</name>
    <dbReference type="NCBI Taxonomy" id="435"/>
    <lineage>
        <taxon>Bacteria</taxon>
        <taxon>Pseudomonadati</taxon>
        <taxon>Pseudomonadota</taxon>
        <taxon>Alphaproteobacteria</taxon>
        <taxon>Acetobacterales</taxon>
        <taxon>Acetobacteraceae</taxon>
        <taxon>Acetobacter</taxon>
        <taxon>Acetobacter subgen. Acetobacter</taxon>
    </lineage>
</organism>
<gene>
    <name evidence="8" type="ORF">AAJCM20276_15230</name>
</gene>
<dbReference type="Pfam" id="PF00072">
    <property type="entry name" value="Response_reg"/>
    <property type="match status" value="1"/>
</dbReference>
<dbReference type="InterPro" id="IPR005467">
    <property type="entry name" value="His_kinase_dom"/>
</dbReference>
<feature type="domain" description="Response regulatory" evidence="7">
    <location>
        <begin position="6"/>
        <end position="120"/>
    </location>
</feature>
<dbReference type="RefSeq" id="WP_099347746.1">
    <property type="nucleotide sequence ID" value="NZ_AP023326.1"/>
</dbReference>
<dbReference type="SMART" id="SM00448">
    <property type="entry name" value="REC"/>
    <property type="match status" value="1"/>
</dbReference>
<evidence type="ECO:0000256" key="1">
    <source>
        <dbReference type="ARBA" id="ARBA00000085"/>
    </source>
</evidence>
<dbReference type="PANTHER" id="PTHR43065:SF50">
    <property type="entry name" value="HISTIDINE KINASE"/>
    <property type="match status" value="1"/>
</dbReference>
<sequence>MSNHKPLVLLVGQSETTDRFSAGLTGHGYEVNVVADAEAALDSLDQRPPAILITEFSLPGMTGCKMTRQLRLNRLTRSLPIIMLTDNEAMMCEAFRAGIDVCVSRNVTPAFLALRIETLLRGLKITAQAMMQERFRRPIVAIATMGDGCLRYWPAQSDQGETTPPVVDLLKGEGVDTILLDPSALSGAPDFWLPAVDCVVVDLSSRAFDGLAFCRLLDRQRYTSFVTTLTPPRLLGFGRDEEADVVAAYEAGVDDCVGSSVSVEILLLHVRSLLYRKAILDERRRSEAERAARDAAMEGARAKTVLADALEQANDELGAANRKLIEAQTRLVQSAKMASLGELVAGIAHEFNNPLAFVIAHETTVSRTLEGALSALDKGDVASVRALLEKGQDRLGATSIGLGRMWDLVSSLRRFSRLDQGAFEDVNLPEAITTVLALLSPKLSENIKVDLVFNAPPVLRCQVALVHQVVMNIISNAADALLSLPEGDQRTPQISISTDLGDAENGTAGHYLISICDNGPGISPFMRERVFEPFFTTKPVGEGTGLGLATAYGIVQAHGGTIEVSKSSMGGACFTVAIPCLPPETAEGTAFLVEQLP</sequence>
<dbReference type="InterPro" id="IPR003661">
    <property type="entry name" value="HisK_dim/P_dom"/>
</dbReference>
<keyword evidence="3" id="KW-0597">Phosphoprotein</keyword>
<evidence type="ECO:0000256" key="2">
    <source>
        <dbReference type="ARBA" id="ARBA00012438"/>
    </source>
</evidence>
<dbReference type="SUPFAM" id="SSF55874">
    <property type="entry name" value="ATPase domain of HSP90 chaperone/DNA topoisomerase II/histidine kinase"/>
    <property type="match status" value="1"/>
</dbReference>
<evidence type="ECO:0000256" key="3">
    <source>
        <dbReference type="ARBA" id="ARBA00022553"/>
    </source>
</evidence>
<dbReference type="PRINTS" id="PR00344">
    <property type="entry name" value="BCTRLSENSOR"/>
</dbReference>
<feature type="coiled-coil region" evidence="5">
    <location>
        <begin position="303"/>
        <end position="330"/>
    </location>
</feature>
<dbReference type="AlphaFoldDB" id="A0A6S6PHW7"/>
<proteinExistence type="predicted"/>
<comment type="catalytic activity">
    <reaction evidence="1">
        <text>ATP + protein L-histidine = ADP + protein N-phospho-L-histidine.</text>
        <dbReference type="EC" id="2.7.13.3"/>
    </reaction>
</comment>
<evidence type="ECO:0000256" key="4">
    <source>
        <dbReference type="PROSITE-ProRule" id="PRU00169"/>
    </source>
</evidence>
<dbReference type="InterPro" id="IPR036890">
    <property type="entry name" value="HATPase_C_sf"/>
</dbReference>
<comment type="caution">
    <text evidence="4">Lacks conserved residue(s) required for the propagation of feature annotation.</text>
</comment>
<dbReference type="Gene3D" id="3.40.50.2300">
    <property type="match status" value="2"/>
</dbReference>
<reference evidence="8 9" key="1">
    <citation type="submission" date="2020-07" db="EMBL/GenBank/DDBJ databases">
        <title>Complete Genome Sequence of an acetic acid bacterium, Acetobacter aceti JCM20276.</title>
        <authorList>
            <person name="Hirose Y."/>
            <person name="Mihara H."/>
        </authorList>
    </citation>
    <scope>NUCLEOTIDE SEQUENCE [LARGE SCALE GENOMIC DNA]</scope>
    <source>
        <strain evidence="8 9">JCM20276</strain>
    </source>
</reference>
<protein>
    <recommendedName>
        <fullName evidence="2">histidine kinase</fullName>
        <ecNumber evidence="2">2.7.13.3</ecNumber>
    </recommendedName>
</protein>
<dbReference type="EC" id="2.7.13.3" evidence="2"/>
<dbReference type="Gene3D" id="1.10.287.130">
    <property type="match status" value="1"/>
</dbReference>
<dbReference type="CDD" id="cd00082">
    <property type="entry name" value="HisKA"/>
    <property type="match status" value="1"/>
</dbReference>
<dbReference type="PANTHER" id="PTHR43065">
    <property type="entry name" value="SENSOR HISTIDINE KINASE"/>
    <property type="match status" value="1"/>
</dbReference>
<dbReference type="InterPro" id="IPR004358">
    <property type="entry name" value="Sig_transdc_His_kin-like_C"/>
</dbReference>
<dbReference type="InterPro" id="IPR001789">
    <property type="entry name" value="Sig_transdc_resp-reg_receiver"/>
</dbReference>
<keyword evidence="5" id="KW-0175">Coiled coil</keyword>
<dbReference type="InterPro" id="IPR003594">
    <property type="entry name" value="HATPase_dom"/>
</dbReference>
<dbReference type="Gene3D" id="3.30.565.10">
    <property type="entry name" value="Histidine kinase-like ATPase, C-terminal domain"/>
    <property type="match status" value="1"/>
</dbReference>
<dbReference type="InterPro" id="IPR036097">
    <property type="entry name" value="HisK_dim/P_sf"/>
</dbReference>
<evidence type="ECO:0000259" key="7">
    <source>
        <dbReference type="PROSITE" id="PS50110"/>
    </source>
</evidence>
<dbReference type="EMBL" id="AP023326">
    <property type="protein sequence ID" value="BCI66899.1"/>
    <property type="molecule type" value="Genomic_DNA"/>
</dbReference>
<evidence type="ECO:0000256" key="5">
    <source>
        <dbReference type="SAM" id="Coils"/>
    </source>
</evidence>
<accession>A0A6S6PHW7</accession>
<dbReference type="GO" id="GO:0000155">
    <property type="term" value="F:phosphorelay sensor kinase activity"/>
    <property type="evidence" value="ECO:0007669"/>
    <property type="project" value="InterPro"/>
</dbReference>
<dbReference type="InterPro" id="IPR011006">
    <property type="entry name" value="CheY-like_superfamily"/>
</dbReference>
<dbReference type="SMART" id="SM00387">
    <property type="entry name" value="HATPase_c"/>
    <property type="match status" value="1"/>
</dbReference>
<evidence type="ECO:0000313" key="8">
    <source>
        <dbReference type="EMBL" id="BCI66899.1"/>
    </source>
</evidence>
<dbReference type="SUPFAM" id="SSF52172">
    <property type="entry name" value="CheY-like"/>
    <property type="match status" value="2"/>
</dbReference>
<dbReference type="Proteomes" id="UP000515220">
    <property type="component" value="Chromosome"/>
</dbReference>
<dbReference type="PROSITE" id="PS50110">
    <property type="entry name" value="RESPONSE_REGULATORY"/>
    <property type="match status" value="1"/>
</dbReference>
<dbReference type="PROSITE" id="PS50109">
    <property type="entry name" value="HIS_KIN"/>
    <property type="match status" value="1"/>
</dbReference>
<name>A0A6S6PHW7_ACEAC</name>
<dbReference type="SUPFAM" id="SSF47384">
    <property type="entry name" value="Homodimeric domain of signal transducing histidine kinase"/>
    <property type="match status" value="1"/>
</dbReference>
<dbReference type="Pfam" id="PF02518">
    <property type="entry name" value="HATPase_c"/>
    <property type="match status" value="1"/>
</dbReference>